<feature type="region of interest" description="Disordered" evidence="3">
    <location>
        <begin position="156"/>
        <end position="176"/>
    </location>
</feature>
<feature type="region of interest" description="Disordered" evidence="3">
    <location>
        <begin position="25"/>
        <end position="68"/>
    </location>
</feature>
<reference evidence="4 5" key="1">
    <citation type="submission" date="2024-01" db="EMBL/GenBank/DDBJ databases">
        <authorList>
            <person name="Waweru B."/>
        </authorList>
    </citation>
    <scope>NUCLEOTIDE SEQUENCE [LARGE SCALE GENOMIC DNA]</scope>
</reference>
<dbReference type="SMART" id="SM00538">
    <property type="entry name" value="POP4"/>
    <property type="match status" value="1"/>
</dbReference>
<evidence type="ECO:0000313" key="4">
    <source>
        <dbReference type="EMBL" id="CAK7336434.1"/>
    </source>
</evidence>
<evidence type="ECO:0000256" key="3">
    <source>
        <dbReference type="SAM" id="MobiDB-lite"/>
    </source>
</evidence>
<organism evidence="4 5">
    <name type="scientific">Dovyalis caffra</name>
    <dbReference type="NCBI Taxonomy" id="77055"/>
    <lineage>
        <taxon>Eukaryota</taxon>
        <taxon>Viridiplantae</taxon>
        <taxon>Streptophyta</taxon>
        <taxon>Embryophyta</taxon>
        <taxon>Tracheophyta</taxon>
        <taxon>Spermatophyta</taxon>
        <taxon>Magnoliopsida</taxon>
        <taxon>eudicotyledons</taxon>
        <taxon>Gunneridae</taxon>
        <taxon>Pentapetalae</taxon>
        <taxon>rosids</taxon>
        <taxon>fabids</taxon>
        <taxon>Malpighiales</taxon>
        <taxon>Salicaceae</taxon>
        <taxon>Flacourtieae</taxon>
        <taxon>Dovyalis</taxon>
    </lineage>
</organism>
<dbReference type="Gene3D" id="2.30.30.210">
    <property type="entry name" value="Ribonuclease P/MRP, subunit p29"/>
    <property type="match status" value="1"/>
</dbReference>
<dbReference type="InterPro" id="IPR016848">
    <property type="entry name" value="RNase_P/MRP_Rpp29-subunit"/>
</dbReference>
<dbReference type="GO" id="GO:0005634">
    <property type="term" value="C:nucleus"/>
    <property type="evidence" value="ECO:0007669"/>
    <property type="project" value="UniProtKB-SubCell"/>
</dbReference>
<comment type="similarity">
    <text evidence="2">Belongs to the eukaryotic/archaeal RNase P protein component 1 family.</text>
</comment>
<dbReference type="PANTHER" id="PTHR13348">
    <property type="entry name" value="RIBONUCLEASE P SUBUNIT P29"/>
    <property type="match status" value="1"/>
</dbReference>
<dbReference type="Proteomes" id="UP001314170">
    <property type="component" value="Unassembled WGS sequence"/>
</dbReference>
<dbReference type="SUPFAM" id="SSF101744">
    <property type="entry name" value="Rof/RNase P subunit-like"/>
    <property type="match status" value="1"/>
</dbReference>
<evidence type="ECO:0000313" key="5">
    <source>
        <dbReference type="Proteomes" id="UP001314170"/>
    </source>
</evidence>
<dbReference type="GO" id="GO:0000172">
    <property type="term" value="C:ribonuclease MRP complex"/>
    <property type="evidence" value="ECO:0007669"/>
    <property type="project" value="InterPro"/>
</dbReference>
<dbReference type="GO" id="GO:0033204">
    <property type="term" value="F:ribonuclease P RNA binding"/>
    <property type="evidence" value="ECO:0007669"/>
    <property type="project" value="InterPro"/>
</dbReference>
<comment type="subcellular location">
    <subcellularLocation>
        <location evidence="1">Nucleus</location>
    </subcellularLocation>
</comment>
<comment type="caution">
    <text evidence="4">The sequence shown here is derived from an EMBL/GenBank/DDBJ whole genome shotgun (WGS) entry which is preliminary data.</text>
</comment>
<feature type="compositionally biased region" description="Polar residues" evidence="3">
    <location>
        <begin position="156"/>
        <end position="169"/>
    </location>
</feature>
<dbReference type="PANTHER" id="PTHR13348:SF0">
    <property type="entry name" value="RIBONUCLEASE P PROTEIN SUBUNIT P29"/>
    <property type="match status" value="1"/>
</dbReference>
<evidence type="ECO:0000256" key="1">
    <source>
        <dbReference type="ARBA" id="ARBA00004123"/>
    </source>
</evidence>
<dbReference type="AlphaFoldDB" id="A0AAV1RI85"/>
<dbReference type="InterPro" id="IPR023534">
    <property type="entry name" value="Rof/RNase_P-like"/>
</dbReference>
<dbReference type="EMBL" id="CAWUPB010000994">
    <property type="protein sequence ID" value="CAK7336434.1"/>
    <property type="molecule type" value="Genomic_DNA"/>
</dbReference>
<dbReference type="GO" id="GO:0030677">
    <property type="term" value="C:ribonuclease P complex"/>
    <property type="evidence" value="ECO:0007669"/>
    <property type="project" value="InterPro"/>
</dbReference>
<dbReference type="GO" id="GO:0006364">
    <property type="term" value="P:rRNA processing"/>
    <property type="evidence" value="ECO:0007669"/>
    <property type="project" value="TreeGrafter"/>
</dbReference>
<gene>
    <name evidence="4" type="ORF">DCAF_LOCUS11442</name>
</gene>
<dbReference type="Pfam" id="PF01868">
    <property type="entry name" value="RNase_P-MRP_p29"/>
    <property type="match status" value="1"/>
</dbReference>
<evidence type="ECO:0000256" key="2">
    <source>
        <dbReference type="ARBA" id="ARBA00006181"/>
    </source>
</evidence>
<proteinExistence type="inferred from homology"/>
<name>A0AAV1RI85_9ROSI</name>
<dbReference type="InterPro" id="IPR002730">
    <property type="entry name" value="Rpp29/RNP1"/>
</dbReference>
<protein>
    <submittedName>
        <fullName evidence="4">Uncharacterized protein</fullName>
    </submittedName>
</protein>
<accession>A0AAV1RI85</accession>
<dbReference type="InterPro" id="IPR036980">
    <property type="entry name" value="RNase_P/MRP_Rpp29_sf"/>
</dbReference>
<keyword evidence="5" id="KW-1185">Reference proteome</keyword>
<sequence length="415" mass="47125">MAADQRKRTMDALERRFAVAKAELLQQQQKKHRLTHHEEHRRVNNDVASTPSLRADAPKVPSLSRSSKKGSSFFFGYAPSQDPDENGLAYSQLPQAVHENLLKTDVKFKSKKESAVDKILHDLFQHGDASQKYMQGSRNIKIDNWILLDNYVPSKSTGSHTRASRSNSKCSRRPMSMKQHKKLGTFNLPQDLQKFDIYKPMHEIWKDYMMQLLKKTGRNELPKYLLSADLHGAAILVADCKIKSFTGITGIMIRETVETFGIITQDNKFQVVPKKLSVFIFQIDCWKITMNGDKLSSRNSGFDACPRNRLSSVSVKLISSITHGVLKFLCDAYNEWGCCARCKALCLPLAVWRKVGVLKPWILCVSQGMKKILDPIRQSHGWSLFHLSPSNDSEVKEKYGPGAVIPYVKVRSSRK</sequence>
<dbReference type="GO" id="GO:0001682">
    <property type="term" value="P:tRNA 5'-leader removal"/>
    <property type="evidence" value="ECO:0007669"/>
    <property type="project" value="InterPro"/>
</dbReference>